<keyword evidence="3" id="KW-0479">Metal-binding</keyword>
<protein>
    <submittedName>
        <fullName evidence="8">CoA pyrophosphatase</fullName>
    </submittedName>
</protein>
<accession>A0A5Q0M2R8</accession>
<dbReference type="EMBL" id="CP045644">
    <property type="protein sequence ID" value="QFZ83881.1"/>
    <property type="molecule type" value="Genomic_DNA"/>
</dbReference>
<evidence type="ECO:0000256" key="3">
    <source>
        <dbReference type="ARBA" id="ARBA00022723"/>
    </source>
</evidence>
<evidence type="ECO:0000256" key="2">
    <source>
        <dbReference type="ARBA" id="ARBA00001946"/>
    </source>
</evidence>
<dbReference type="Proteomes" id="UP000326780">
    <property type="component" value="Chromosome"/>
</dbReference>
<evidence type="ECO:0000259" key="7">
    <source>
        <dbReference type="PROSITE" id="PS51462"/>
    </source>
</evidence>
<dbReference type="PROSITE" id="PS51462">
    <property type="entry name" value="NUDIX"/>
    <property type="match status" value="1"/>
</dbReference>
<evidence type="ECO:0000256" key="5">
    <source>
        <dbReference type="ARBA" id="ARBA00022842"/>
    </source>
</evidence>
<comment type="cofactor">
    <cofactor evidence="1">
        <name>Mn(2+)</name>
        <dbReference type="ChEBI" id="CHEBI:29035"/>
    </cofactor>
</comment>
<dbReference type="GO" id="GO:0046872">
    <property type="term" value="F:metal ion binding"/>
    <property type="evidence" value="ECO:0007669"/>
    <property type="project" value="UniProtKB-KW"/>
</dbReference>
<keyword evidence="5" id="KW-0460">Magnesium</keyword>
<name>A0A5Q0M2R8_VARPD</name>
<reference evidence="8 9" key="1">
    <citation type="submission" date="2019-10" db="EMBL/GenBank/DDBJ databases">
        <title>Complete genome sequence of Variovorax paradoxus 5C-2.</title>
        <authorList>
            <person name="Gogoleva N.E."/>
            <person name="Balkin A.S."/>
        </authorList>
    </citation>
    <scope>NUCLEOTIDE SEQUENCE [LARGE SCALE GENOMIC DNA]</scope>
    <source>
        <strain evidence="8 9">5C-2</strain>
    </source>
</reference>
<dbReference type="AlphaFoldDB" id="A0A5Q0M2R8"/>
<comment type="cofactor">
    <cofactor evidence="2">
        <name>Mg(2+)</name>
        <dbReference type="ChEBI" id="CHEBI:18420"/>
    </cofactor>
</comment>
<proteinExistence type="predicted"/>
<keyword evidence="6" id="KW-0464">Manganese</keyword>
<dbReference type="PANTHER" id="PTHR12992:SF11">
    <property type="entry name" value="MITOCHONDRIAL COENZYME A DIPHOSPHATASE NUDT8"/>
    <property type="match status" value="1"/>
</dbReference>
<sequence length="247" mass="26718">MTSSTSAPTPSAVVEPVNAVVPPALLQIDPRQVPFVDGSDGLPAVAPAQLAATALRARFASPPVWTPELRREPRMSDRVPAQAAVLVPIVQRPQGATVLLTERTTHLSTHSGQVAFPGGRVDPEDANIQAAALREAWEEVGLSAQFIEVLGSLPTYTTVTSFVVTPVVALVQPDFVLEINPFEVAEAFEVPLAWLMDPANHRRHAVSATDGVRRTWYSMPYVDGPHERFVWGATAGMLRNLYRFLAA</sequence>
<evidence type="ECO:0000313" key="8">
    <source>
        <dbReference type="EMBL" id="QFZ83881.1"/>
    </source>
</evidence>
<keyword evidence="4" id="KW-0378">Hydrolase</keyword>
<gene>
    <name evidence="8" type="ORF">GFK26_14510</name>
</gene>
<dbReference type="InterPro" id="IPR000086">
    <property type="entry name" value="NUDIX_hydrolase_dom"/>
</dbReference>
<dbReference type="InterPro" id="IPR015797">
    <property type="entry name" value="NUDIX_hydrolase-like_dom_sf"/>
</dbReference>
<organism evidence="8 9">
    <name type="scientific">Variovorax paradoxus</name>
    <dbReference type="NCBI Taxonomy" id="34073"/>
    <lineage>
        <taxon>Bacteria</taxon>
        <taxon>Pseudomonadati</taxon>
        <taxon>Pseudomonadota</taxon>
        <taxon>Betaproteobacteria</taxon>
        <taxon>Burkholderiales</taxon>
        <taxon>Comamonadaceae</taxon>
        <taxon>Variovorax</taxon>
    </lineage>
</organism>
<dbReference type="GO" id="GO:0010945">
    <property type="term" value="F:coenzyme A diphosphatase activity"/>
    <property type="evidence" value="ECO:0007669"/>
    <property type="project" value="InterPro"/>
</dbReference>
<evidence type="ECO:0000256" key="1">
    <source>
        <dbReference type="ARBA" id="ARBA00001936"/>
    </source>
</evidence>
<dbReference type="NCBIfam" id="NF007980">
    <property type="entry name" value="PRK10707.1"/>
    <property type="match status" value="1"/>
</dbReference>
<evidence type="ECO:0000313" key="9">
    <source>
        <dbReference type="Proteomes" id="UP000326780"/>
    </source>
</evidence>
<dbReference type="Gene3D" id="3.90.79.10">
    <property type="entry name" value="Nucleoside Triphosphate Pyrophosphohydrolase"/>
    <property type="match status" value="1"/>
</dbReference>
<evidence type="ECO:0000256" key="4">
    <source>
        <dbReference type="ARBA" id="ARBA00022801"/>
    </source>
</evidence>
<evidence type="ECO:0000256" key="6">
    <source>
        <dbReference type="ARBA" id="ARBA00023211"/>
    </source>
</evidence>
<dbReference type="CDD" id="cd03426">
    <property type="entry name" value="NUDIX_CoAse_Nudt7"/>
    <property type="match status" value="1"/>
</dbReference>
<dbReference type="InterPro" id="IPR045121">
    <property type="entry name" value="CoAse"/>
</dbReference>
<dbReference type="SUPFAM" id="SSF55811">
    <property type="entry name" value="Nudix"/>
    <property type="match status" value="1"/>
</dbReference>
<dbReference type="PANTHER" id="PTHR12992">
    <property type="entry name" value="NUDIX HYDROLASE"/>
    <property type="match status" value="1"/>
</dbReference>
<feature type="domain" description="Nudix hydrolase" evidence="7">
    <location>
        <begin position="80"/>
        <end position="212"/>
    </location>
</feature>
<dbReference type="RefSeq" id="WP_153282549.1">
    <property type="nucleotide sequence ID" value="NZ_CP045644.1"/>
</dbReference>
<dbReference type="Pfam" id="PF00293">
    <property type="entry name" value="NUDIX"/>
    <property type="match status" value="1"/>
</dbReference>